<protein>
    <recommendedName>
        <fullName evidence="1">Lipase maturation factor</fullName>
    </recommendedName>
</protein>
<dbReference type="PANTHER" id="PTHR14463">
    <property type="entry name" value="LIPASE MATURATION FACTOR"/>
    <property type="match status" value="1"/>
</dbReference>
<keyword evidence="1" id="KW-0472">Membrane</keyword>
<comment type="caution">
    <text evidence="3">The sequence shown here is derived from an EMBL/GenBank/DDBJ whole genome shotgun (WGS) entry which is preliminary data.</text>
</comment>
<gene>
    <name evidence="3" type="ORF">PACLA_8A079429</name>
</gene>
<sequence length="429" mass="49517">MSNQRLVKDLFLWSMAAIYLFAFGSLYVQIPGLYGDSGLLPAKSLLRKDAKASSFEMFLRKPTLLWFIRDLGLTTQTGMSFLCIIGICLGVLGIARKAWRDFTSFLTMWFLYFSLYQVGQTFLWFQWDILLLEAGFLCLLVAPKRKASFSSSAPHDSISMWLVKWLLFRLMFASGVVKLTSGCPTWWGLTALNWHYESQCIPTPLAWFAHQFPDWFQRFSVAMTFVIEGPIPFLFFAPIRSLRIFAFYLQLYSIALELYIYNPLHFTTITTIDFKRIILAHIFFTAHATSTFSVTRFIYSSIGQGKFVPEELEPCLMPIPEISGKYIPQKGKIKGFDHGQELSSKRFAKQHPSILAPLLGIYRNIWLNSLHCSYSGPNFLTNHFNMLMPIKVFIKFNPKRLARFIYIFIPLKKSACEIASTYQMTVWTL</sequence>
<dbReference type="Proteomes" id="UP001152795">
    <property type="component" value="Unassembled WGS sequence"/>
</dbReference>
<reference evidence="3" key="1">
    <citation type="submission" date="2020-04" db="EMBL/GenBank/DDBJ databases">
        <authorList>
            <person name="Alioto T."/>
            <person name="Alioto T."/>
            <person name="Gomez Garrido J."/>
        </authorList>
    </citation>
    <scope>NUCLEOTIDE SEQUENCE</scope>
    <source>
        <strain evidence="3">A484AB</strain>
    </source>
</reference>
<keyword evidence="1" id="KW-0256">Endoplasmic reticulum</keyword>
<feature type="transmembrane region" description="Helical" evidence="1">
    <location>
        <begin position="244"/>
        <end position="262"/>
    </location>
</feature>
<evidence type="ECO:0000313" key="4">
    <source>
        <dbReference type="Proteomes" id="UP001152795"/>
    </source>
</evidence>
<keyword evidence="1" id="KW-0812">Transmembrane</keyword>
<comment type="function">
    <text evidence="1">Involved in the maturation of specific proteins in the endoplasmic reticulum.</text>
</comment>
<proteinExistence type="inferred from homology"/>
<keyword evidence="1" id="KW-1133">Transmembrane helix</keyword>
<dbReference type="GO" id="GO:0005789">
    <property type="term" value="C:endoplasmic reticulum membrane"/>
    <property type="evidence" value="ECO:0007669"/>
    <property type="project" value="UniProtKB-SubCell"/>
</dbReference>
<feature type="transmembrane region" description="Helical" evidence="1">
    <location>
        <begin position="215"/>
        <end position="237"/>
    </location>
</feature>
<dbReference type="InterPro" id="IPR009613">
    <property type="entry name" value="LMF"/>
</dbReference>
<comment type="subcellular location">
    <subcellularLocation>
        <location evidence="1">Endoplasmic reticulum membrane</location>
        <topology evidence="1">Multi-pass membrane protein</topology>
    </subcellularLocation>
</comment>
<dbReference type="EMBL" id="CACRXK020006731">
    <property type="protein sequence ID" value="CAB4010267.1"/>
    <property type="molecule type" value="Genomic_DNA"/>
</dbReference>
<feature type="transmembrane region" description="Helical" evidence="1">
    <location>
        <begin position="73"/>
        <end position="95"/>
    </location>
</feature>
<evidence type="ECO:0000259" key="2">
    <source>
        <dbReference type="Pfam" id="PF06762"/>
    </source>
</evidence>
<feature type="transmembrane region" description="Helical" evidence="1">
    <location>
        <begin position="102"/>
        <end position="118"/>
    </location>
</feature>
<evidence type="ECO:0000256" key="1">
    <source>
        <dbReference type="RuleBase" id="RU361229"/>
    </source>
</evidence>
<dbReference type="OrthoDB" id="6019956at2759"/>
<evidence type="ECO:0000313" key="3">
    <source>
        <dbReference type="EMBL" id="CAB4010267.1"/>
    </source>
</evidence>
<dbReference type="PANTHER" id="PTHR14463:SF5">
    <property type="entry name" value="LIPASE MATURATION FACTOR 2"/>
    <property type="match status" value="1"/>
</dbReference>
<comment type="similarity">
    <text evidence="1">Belongs to the lipase maturation factor family.</text>
</comment>
<feature type="transmembrane region" description="Helical" evidence="1">
    <location>
        <begin position="12"/>
        <end position="30"/>
    </location>
</feature>
<feature type="domain" description="Lipase maturation factor 1/2 N-terminal" evidence="2">
    <location>
        <begin position="124"/>
        <end position="254"/>
    </location>
</feature>
<dbReference type="Pfam" id="PF06762">
    <property type="entry name" value="LMF1"/>
    <property type="match status" value="1"/>
</dbReference>
<dbReference type="AlphaFoldDB" id="A0A7D9INN8"/>
<keyword evidence="4" id="KW-1185">Reference proteome</keyword>
<accession>A0A7D9INN8</accession>
<feature type="transmembrane region" description="Helical" evidence="1">
    <location>
        <begin position="277"/>
        <end position="299"/>
    </location>
</feature>
<name>A0A7D9INN8_PARCT</name>
<organism evidence="3 4">
    <name type="scientific">Paramuricea clavata</name>
    <name type="common">Red gorgonian</name>
    <name type="synonym">Violescent sea-whip</name>
    <dbReference type="NCBI Taxonomy" id="317549"/>
    <lineage>
        <taxon>Eukaryota</taxon>
        <taxon>Metazoa</taxon>
        <taxon>Cnidaria</taxon>
        <taxon>Anthozoa</taxon>
        <taxon>Octocorallia</taxon>
        <taxon>Malacalcyonacea</taxon>
        <taxon>Plexauridae</taxon>
        <taxon>Paramuricea</taxon>
    </lineage>
</organism>
<dbReference type="InterPro" id="IPR057434">
    <property type="entry name" value="LMF1/2_N"/>
</dbReference>
<dbReference type="GO" id="GO:0051604">
    <property type="term" value="P:protein maturation"/>
    <property type="evidence" value="ECO:0007669"/>
    <property type="project" value="InterPro"/>
</dbReference>